<dbReference type="FunFam" id="3.40.50.720:FF:000084">
    <property type="entry name" value="Short-chain dehydrogenase reductase"/>
    <property type="match status" value="1"/>
</dbReference>
<dbReference type="SUPFAM" id="SSF51735">
    <property type="entry name" value="NAD(P)-binding Rossmann-fold domains"/>
    <property type="match status" value="1"/>
</dbReference>
<dbReference type="PROSITE" id="PS00061">
    <property type="entry name" value="ADH_SHORT"/>
    <property type="match status" value="1"/>
</dbReference>
<dbReference type="PANTHER" id="PTHR24321:SF8">
    <property type="entry name" value="ESTRADIOL 17-BETA-DEHYDROGENASE 8-RELATED"/>
    <property type="match status" value="1"/>
</dbReference>
<dbReference type="InParanoid" id="A0A2T0GW51"/>
<evidence type="ECO:0000256" key="2">
    <source>
        <dbReference type="ARBA" id="ARBA00023002"/>
    </source>
</evidence>
<evidence type="ECO:0000259" key="4">
    <source>
        <dbReference type="SMART" id="SM00822"/>
    </source>
</evidence>
<dbReference type="InterPro" id="IPR057326">
    <property type="entry name" value="KR_dom"/>
</dbReference>
<keyword evidence="6" id="KW-1185">Reference proteome</keyword>
<evidence type="ECO:0000313" key="6">
    <source>
        <dbReference type="Proteomes" id="UP000239352"/>
    </source>
</evidence>
<dbReference type="InterPro" id="IPR020904">
    <property type="entry name" value="Sc_DH/Rdtase_CS"/>
</dbReference>
<name>A0A2T0GW51_ACTMO</name>
<dbReference type="EMBL" id="PVSR01000016">
    <property type="protein sequence ID" value="PRW63340.1"/>
    <property type="molecule type" value="Genomic_DNA"/>
</dbReference>
<dbReference type="SMART" id="SM00822">
    <property type="entry name" value="PKS_KR"/>
    <property type="match status" value="1"/>
</dbReference>
<reference evidence="5 6" key="1">
    <citation type="submission" date="2018-03" db="EMBL/GenBank/DDBJ databases">
        <title>Actinopolyspora mortivallis from Sahara, screening for active biomolecules.</title>
        <authorList>
            <person name="Selama O."/>
            <person name="Wellington E.M.H."/>
            <person name="Hacene H."/>
        </authorList>
    </citation>
    <scope>NUCLEOTIDE SEQUENCE [LARGE SCALE GENOMIC DNA]</scope>
    <source>
        <strain evidence="5 6">M5A</strain>
    </source>
</reference>
<organism evidence="5 6">
    <name type="scientific">Actinopolyspora mortivallis</name>
    <dbReference type="NCBI Taxonomy" id="33906"/>
    <lineage>
        <taxon>Bacteria</taxon>
        <taxon>Bacillati</taxon>
        <taxon>Actinomycetota</taxon>
        <taxon>Actinomycetes</taxon>
        <taxon>Actinopolysporales</taxon>
        <taxon>Actinopolysporaceae</taxon>
        <taxon>Actinopolyspora</taxon>
    </lineage>
</organism>
<gene>
    <name evidence="5" type="ORF">CEP50_11015</name>
</gene>
<dbReference type="PRINTS" id="PR00081">
    <property type="entry name" value="GDHRDH"/>
</dbReference>
<evidence type="ECO:0000313" key="5">
    <source>
        <dbReference type="EMBL" id="PRW63340.1"/>
    </source>
</evidence>
<dbReference type="Proteomes" id="UP000239352">
    <property type="component" value="Unassembled WGS sequence"/>
</dbReference>
<dbReference type="RefSeq" id="WP_106113857.1">
    <property type="nucleotide sequence ID" value="NZ_PVSR01000016.1"/>
</dbReference>
<keyword evidence="3" id="KW-0520">NAD</keyword>
<dbReference type="PANTHER" id="PTHR24321">
    <property type="entry name" value="DEHYDROGENASES, SHORT CHAIN"/>
    <property type="match status" value="1"/>
</dbReference>
<accession>A0A2T0GW51</accession>
<sequence length="263" mass="27265">MNRFEQRRALVTGAASGIGRATALRLLDEGARLVAADISEDGLAETARLAERAGTAERLSTLRLDTGDEDSVVSVVDETVNRLGGLDVLVNSAGILRAAHTHEASLEMWNRIITVNLTGTFLVTRQALPALLDSPNGVVVNFSSTSASFAHPYMAAYAASKGGIQSFTHTLASEYSEQGLRAVCVAPGSIKSGITDATPGYLPSDADMSLFAKLSPMLATEQRAGGATMAGPETVAGVVAMLASEDGAFVTGTEIRIDGGTHA</sequence>
<feature type="domain" description="Ketoreductase" evidence="4">
    <location>
        <begin position="7"/>
        <end position="193"/>
    </location>
</feature>
<dbReference type="GO" id="GO:0016491">
    <property type="term" value="F:oxidoreductase activity"/>
    <property type="evidence" value="ECO:0007669"/>
    <property type="project" value="UniProtKB-KW"/>
</dbReference>
<dbReference type="Gene3D" id="3.40.50.720">
    <property type="entry name" value="NAD(P)-binding Rossmann-like Domain"/>
    <property type="match status" value="1"/>
</dbReference>
<keyword evidence="2" id="KW-0560">Oxidoreductase</keyword>
<protein>
    <submittedName>
        <fullName evidence="5">Short-chain dehydrogenase</fullName>
    </submittedName>
</protein>
<dbReference type="CDD" id="cd05233">
    <property type="entry name" value="SDR_c"/>
    <property type="match status" value="1"/>
</dbReference>
<dbReference type="InterPro" id="IPR002347">
    <property type="entry name" value="SDR_fam"/>
</dbReference>
<dbReference type="Pfam" id="PF13561">
    <property type="entry name" value="adh_short_C2"/>
    <property type="match status" value="1"/>
</dbReference>
<dbReference type="PRINTS" id="PR00080">
    <property type="entry name" value="SDRFAMILY"/>
</dbReference>
<comment type="caution">
    <text evidence="5">The sequence shown here is derived from an EMBL/GenBank/DDBJ whole genome shotgun (WGS) entry which is preliminary data.</text>
</comment>
<proteinExistence type="inferred from homology"/>
<comment type="similarity">
    <text evidence="1">Belongs to the short-chain dehydrogenases/reductases (SDR) family.</text>
</comment>
<dbReference type="InterPro" id="IPR036291">
    <property type="entry name" value="NAD(P)-bd_dom_sf"/>
</dbReference>
<evidence type="ECO:0000256" key="3">
    <source>
        <dbReference type="ARBA" id="ARBA00023027"/>
    </source>
</evidence>
<dbReference type="AlphaFoldDB" id="A0A2T0GW51"/>
<evidence type="ECO:0000256" key="1">
    <source>
        <dbReference type="ARBA" id="ARBA00006484"/>
    </source>
</evidence>